<evidence type="ECO:0000256" key="5">
    <source>
        <dbReference type="ARBA" id="ARBA00022617"/>
    </source>
</evidence>
<dbReference type="Proteomes" id="UP000308730">
    <property type="component" value="Unassembled WGS sequence"/>
</dbReference>
<dbReference type="InterPro" id="IPR050364">
    <property type="entry name" value="Cytochrome_P450_fung"/>
</dbReference>
<dbReference type="GO" id="GO:0016705">
    <property type="term" value="F:oxidoreductase activity, acting on paired donors, with incorporation or reduction of molecular oxygen"/>
    <property type="evidence" value="ECO:0007669"/>
    <property type="project" value="InterPro"/>
</dbReference>
<dbReference type="PRINTS" id="PR00463">
    <property type="entry name" value="EP450I"/>
</dbReference>
<dbReference type="CDD" id="cd11065">
    <property type="entry name" value="CYP64-like"/>
    <property type="match status" value="1"/>
</dbReference>
<evidence type="ECO:0000256" key="2">
    <source>
        <dbReference type="ARBA" id="ARBA00004167"/>
    </source>
</evidence>
<evidence type="ECO:0000256" key="10">
    <source>
        <dbReference type="ARBA" id="ARBA00023004"/>
    </source>
</evidence>
<evidence type="ECO:0000256" key="1">
    <source>
        <dbReference type="ARBA" id="ARBA00001971"/>
    </source>
</evidence>
<feature type="binding site" description="axial binding residue" evidence="13">
    <location>
        <position position="354"/>
    </location>
    <ligand>
        <name>heme</name>
        <dbReference type="ChEBI" id="CHEBI:30413"/>
    </ligand>
    <ligandPart>
        <name>Fe</name>
        <dbReference type="ChEBI" id="CHEBI:18248"/>
    </ligandPart>
</feature>
<dbReference type="GO" id="GO:0016020">
    <property type="term" value="C:membrane"/>
    <property type="evidence" value="ECO:0007669"/>
    <property type="project" value="UniProtKB-SubCell"/>
</dbReference>
<evidence type="ECO:0000256" key="6">
    <source>
        <dbReference type="ARBA" id="ARBA00022692"/>
    </source>
</evidence>
<dbReference type="SUPFAM" id="SSF48264">
    <property type="entry name" value="Cytochrome P450"/>
    <property type="match status" value="1"/>
</dbReference>
<dbReference type="OrthoDB" id="1055148at2759"/>
<dbReference type="EMBL" id="SGPM01000066">
    <property type="protein sequence ID" value="THH30833.1"/>
    <property type="molecule type" value="Genomic_DNA"/>
</dbReference>
<dbReference type="Pfam" id="PF00067">
    <property type="entry name" value="p450"/>
    <property type="match status" value="1"/>
</dbReference>
<evidence type="ECO:0000256" key="7">
    <source>
        <dbReference type="ARBA" id="ARBA00022723"/>
    </source>
</evidence>
<evidence type="ECO:0000313" key="15">
    <source>
        <dbReference type="EMBL" id="THH30833.1"/>
    </source>
</evidence>
<dbReference type="PRINTS" id="PR00385">
    <property type="entry name" value="P450"/>
</dbReference>
<evidence type="ECO:0000256" key="3">
    <source>
        <dbReference type="ARBA" id="ARBA00005179"/>
    </source>
</evidence>
<dbReference type="AlphaFoldDB" id="A0A4V3XIX0"/>
<comment type="caution">
    <text evidence="15">The sequence shown here is derived from an EMBL/GenBank/DDBJ whole genome shotgun (WGS) entry which is preliminary data.</text>
</comment>
<dbReference type="PANTHER" id="PTHR46300">
    <property type="entry name" value="P450, PUTATIVE (EUROFUNG)-RELATED-RELATED"/>
    <property type="match status" value="1"/>
</dbReference>
<sequence>MVTTVSVCRDLFETRSATYSNRIATQMVQLCGFQEGMMFQRDTNKLRQGRRMASMVLAHREVEKRRHVYAEHTVMFLASLLRTPENFLHHIGKLPVGLTLKLAYGYKVQGDDDPFVKRAQEWVEHFASATSFGDFLVNWFPTLKYVPSWVPGASFQRIAVEWKKNAYAFTWNAFNDVKSAVANGDAPSSLISKVLVDSPGVFDEDAIAFSAAELITGGADTTVNTLSTFVLAMLLHPQVQEKAREEIDRVVGVDRLPSPTDWDDLPYVTSVLRETIRWHPAVPLLTRSPIKDDLYNGYILPKDALIIVNYWAMLHNEEYFPDHEVFRPERWADLTVDKDNDPLQIAFGFGKRSCAGQAAAKELLFTVMASMLATFNITKTTDANGNVITPAEEFTNGGIVYDLSTRAFEETIAHEPLCPLSGPVPFKCTIAPHSSHARRLIETAIYVMS</sequence>
<dbReference type="GO" id="GO:0004497">
    <property type="term" value="F:monooxygenase activity"/>
    <property type="evidence" value="ECO:0007669"/>
    <property type="project" value="UniProtKB-KW"/>
</dbReference>
<evidence type="ECO:0000256" key="12">
    <source>
        <dbReference type="ARBA" id="ARBA00023136"/>
    </source>
</evidence>
<comment type="pathway">
    <text evidence="3">Secondary metabolite biosynthesis.</text>
</comment>
<dbReference type="PANTHER" id="PTHR46300:SF7">
    <property type="entry name" value="P450, PUTATIVE (EUROFUNG)-RELATED"/>
    <property type="match status" value="1"/>
</dbReference>
<organism evidence="15 16">
    <name type="scientific">Antrodiella citrinella</name>
    <dbReference type="NCBI Taxonomy" id="2447956"/>
    <lineage>
        <taxon>Eukaryota</taxon>
        <taxon>Fungi</taxon>
        <taxon>Dikarya</taxon>
        <taxon>Basidiomycota</taxon>
        <taxon>Agaricomycotina</taxon>
        <taxon>Agaricomycetes</taxon>
        <taxon>Polyporales</taxon>
        <taxon>Steccherinaceae</taxon>
        <taxon>Antrodiella</taxon>
    </lineage>
</organism>
<keyword evidence="6" id="KW-0812">Transmembrane</keyword>
<accession>A0A4V3XIX0</accession>
<dbReference type="InterPro" id="IPR036396">
    <property type="entry name" value="Cyt_P450_sf"/>
</dbReference>
<evidence type="ECO:0000256" key="8">
    <source>
        <dbReference type="ARBA" id="ARBA00022989"/>
    </source>
</evidence>
<comment type="similarity">
    <text evidence="4 14">Belongs to the cytochrome P450 family.</text>
</comment>
<keyword evidence="9 14" id="KW-0560">Oxidoreductase</keyword>
<reference evidence="15 16" key="1">
    <citation type="submission" date="2019-02" db="EMBL/GenBank/DDBJ databases">
        <title>Genome sequencing of the rare red list fungi Antrodiella citrinella (Flaviporus citrinellus).</title>
        <authorList>
            <person name="Buettner E."/>
            <person name="Kellner H."/>
        </authorList>
    </citation>
    <scope>NUCLEOTIDE SEQUENCE [LARGE SCALE GENOMIC DNA]</scope>
    <source>
        <strain evidence="15 16">DSM 108506</strain>
    </source>
</reference>
<keyword evidence="16" id="KW-1185">Reference proteome</keyword>
<keyword evidence="12" id="KW-0472">Membrane</keyword>
<keyword evidence="5 13" id="KW-0349">Heme</keyword>
<comment type="cofactor">
    <cofactor evidence="1 13">
        <name>heme</name>
        <dbReference type="ChEBI" id="CHEBI:30413"/>
    </cofactor>
</comment>
<evidence type="ECO:0000256" key="13">
    <source>
        <dbReference type="PIRSR" id="PIRSR602401-1"/>
    </source>
</evidence>
<evidence type="ECO:0008006" key="17">
    <source>
        <dbReference type="Google" id="ProtNLM"/>
    </source>
</evidence>
<protein>
    <recommendedName>
        <fullName evidence="17">Cytochrome P450</fullName>
    </recommendedName>
</protein>
<keyword evidence="10 13" id="KW-0408">Iron</keyword>
<keyword evidence="8" id="KW-1133">Transmembrane helix</keyword>
<dbReference type="GO" id="GO:0020037">
    <property type="term" value="F:heme binding"/>
    <property type="evidence" value="ECO:0007669"/>
    <property type="project" value="InterPro"/>
</dbReference>
<dbReference type="GO" id="GO:0005506">
    <property type="term" value="F:iron ion binding"/>
    <property type="evidence" value="ECO:0007669"/>
    <property type="project" value="InterPro"/>
</dbReference>
<evidence type="ECO:0000256" key="4">
    <source>
        <dbReference type="ARBA" id="ARBA00010617"/>
    </source>
</evidence>
<dbReference type="PROSITE" id="PS00086">
    <property type="entry name" value="CYTOCHROME_P450"/>
    <property type="match status" value="1"/>
</dbReference>
<name>A0A4V3XIX0_9APHY</name>
<dbReference type="InterPro" id="IPR002401">
    <property type="entry name" value="Cyt_P450_E_grp-I"/>
</dbReference>
<keyword evidence="7 13" id="KW-0479">Metal-binding</keyword>
<dbReference type="Gene3D" id="1.10.630.10">
    <property type="entry name" value="Cytochrome P450"/>
    <property type="match status" value="1"/>
</dbReference>
<evidence type="ECO:0000313" key="16">
    <source>
        <dbReference type="Proteomes" id="UP000308730"/>
    </source>
</evidence>
<keyword evidence="11 14" id="KW-0503">Monooxygenase</keyword>
<evidence type="ECO:0000256" key="11">
    <source>
        <dbReference type="ARBA" id="ARBA00023033"/>
    </source>
</evidence>
<dbReference type="InterPro" id="IPR001128">
    <property type="entry name" value="Cyt_P450"/>
</dbReference>
<evidence type="ECO:0000256" key="9">
    <source>
        <dbReference type="ARBA" id="ARBA00023002"/>
    </source>
</evidence>
<comment type="subcellular location">
    <subcellularLocation>
        <location evidence="2">Membrane</location>
        <topology evidence="2">Single-pass membrane protein</topology>
    </subcellularLocation>
</comment>
<evidence type="ECO:0000256" key="14">
    <source>
        <dbReference type="RuleBase" id="RU000461"/>
    </source>
</evidence>
<proteinExistence type="inferred from homology"/>
<gene>
    <name evidence="15" type="ORF">EUX98_g3357</name>
</gene>
<dbReference type="InterPro" id="IPR017972">
    <property type="entry name" value="Cyt_P450_CS"/>
</dbReference>